<dbReference type="PANTHER" id="PTHR30250:SF11">
    <property type="entry name" value="O-ANTIGEN TRANSPORTER-RELATED"/>
    <property type="match status" value="1"/>
</dbReference>
<keyword evidence="3 6" id="KW-0812">Transmembrane</keyword>
<keyword evidence="2" id="KW-1003">Cell membrane</keyword>
<gene>
    <name evidence="7" type="ordered locus">Bresu_2464</name>
</gene>
<dbReference type="Proteomes" id="UP000002696">
    <property type="component" value="Chromosome"/>
</dbReference>
<evidence type="ECO:0000256" key="5">
    <source>
        <dbReference type="ARBA" id="ARBA00023136"/>
    </source>
</evidence>
<protein>
    <submittedName>
        <fullName evidence="7">Polysaccharide biosynthesis protein</fullName>
    </submittedName>
</protein>
<feature type="transmembrane region" description="Helical" evidence="6">
    <location>
        <begin position="80"/>
        <end position="101"/>
    </location>
</feature>
<feature type="transmembrane region" description="Helical" evidence="6">
    <location>
        <begin position="107"/>
        <end position="125"/>
    </location>
</feature>
<sequence length="482" mass="50631">MFWRGVWGYLPANIVQGLVGFGAIVVFTRLLSPEDFGRYAIAFSVMTLVHVGTFSWLEASMARFWAAERDQGLADHFTTLYRTMAVMTAAVLPVAALLLWLSPIGDGLKLAIGAGLVGLPIRSLAKLAQERFRAAGEVSKSAAMDIGVTLGGFLIGATCALLGVGAASPLIGLAVAPLLALPFVLPGELRQARGGVHYRDRLFGYARYGYPIAAGLGLSLIMASTDRFLLEVFMGPAAVGAYHAGYSLSSRTLDVLFIWLGAAGTPALIMAWERGSREAFMTAAREQASTFILIGLPAAVGVALVARPLADFMIGEDLRSVAASVTPWIALSALLSGMTSYYLSQSFVLGRRTDRLLLTLCIPAAANVILNLILVPRMGVMGAALATTTSFAIGVLASIVMGRSIIAMPIPWTTLSRCALACGAMAGVVLLLPAWGGVLELALKATVGAIVYAAVVMTLNAAGVRDLATRLIIARTGRSMPI</sequence>
<dbReference type="EMBL" id="CP002102">
    <property type="protein sequence ID" value="ADL01773.1"/>
    <property type="molecule type" value="Genomic_DNA"/>
</dbReference>
<keyword evidence="4 6" id="KW-1133">Transmembrane helix</keyword>
<dbReference type="eggNOG" id="COG2244">
    <property type="taxonomic scope" value="Bacteria"/>
</dbReference>
<dbReference type="STRING" id="633149.Bresu_2464"/>
<evidence type="ECO:0000256" key="4">
    <source>
        <dbReference type="ARBA" id="ARBA00022989"/>
    </source>
</evidence>
<comment type="subcellular location">
    <subcellularLocation>
        <location evidence="1">Cell membrane</location>
        <topology evidence="1">Multi-pass membrane protein</topology>
    </subcellularLocation>
</comment>
<feature type="transmembrane region" description="Helical" evidence="6">
    <location>
        <begin position="170"/>
        <end position="187"/>
    </location>
</feature>
<feature type="transmembrane region" description="Helical" evidence="6">
    <location>
        <begin position="441"/>
        <end position="462"/>
    </location>
</feature>
<feature type="transmembrane region" description="Helical" evidence="6">
    <location>
        <begin position="380"/>
        <end position="402"/>
    </location>
</feature>
<feature type="transmembrane region" description="Helical" evidence="6">
    <location>
        <begin position="208"/>
        <end position="225"/>
    </location>
</feature>
<feature type="transmembrane region" description="Helical" evidence="6">
    <location>
        <begin position="356"/>
        <end position="374"/>
    </location>
</feature>
<evidence type="ECO:0000256" key="1">
    <source>
        <dbReference type="ARBA" id="ARBA00004651"/>
    </source>
</evidence>
<evidence type="ECO:0000313" key="8">
    <source>
        <dbReference type="Proteomes" id="UP000002696"/>
    </source>
</evidence>
<dbReference type="BioCyc" id="BSUB633149:G1GM8-2468-MONOMER"/>
<feature type="transmembrane region" description="Helical" evidence="6">
    <location>
        <begin position="322"/>
        <end position="344"/>
    </location>
</feature>
<feature type="transmembrane region" description="Helical" evidence="6">
    <location>
        <begin position="39"/>
        <end position="59"/>
    </location>
</feature>
<feature type="transmembrane region" description="Helical" evidence="6">
    <location>
        <begin position="7"/>
        <end position="27"/>
    </location>
</feature>
<feature type="transmembrane region" description="Helical" evidence="6">
    <location>
        <begin position="255"/>
        <end position="272"/>
    </location>
</feature>
<evidence type="ECO:0000313" key="7">
    <source>
        <dbReference type="EMBL" id="ADL01773.1"/>
    </source>
</evidence>
<dbReference type="InterPro" id="IPR050833">
    <property type="entry name" value="Poly_Biosynth_Transport"/>
</dbReference>
<feature type="transmembrane region" description="Helical" evidence="6">
    <location>
        <begin position="414"/>
        <end position="435"/>
    </location>
</feature>
<dbReference type="InParanoid" id="D9QKV9"/>
<dbReference type="PANTHER" id="PTHR30250">
    <property type="entry name" value="PST FAMILY PREDICTED COLANIC ACID TRANSPORTER"/>
    <property type="match status" value="1"/>
</dbReference>
<dbReference type="KEGG" id="bsb:Bresu_2464"/>
<evidence type="ECO:0000256" key="3">
    <source>
        <dbReference type="ARBA" id="ARBA00022692"/>
    </source>
</evidence>
<dbReference type="HOGENOM" id="CLU_022017_7_3_5"/>
<name>D9QKV9_BRESC</name>
<accession>D9QKV9</accession>
<dbReference type="GO" id="GO:0005886">
    <property type="term" value="C:plasma membrane"/>
    <property type="evidence" value="ECO:0007669"/>
    <property type="project" value="UniProtKB-SubCell"/>
</dbReference>
<organism evidence="7 8">
    <name type="scientific">Brevundimonas subvibrioides (strain ATCC 15264 / DSM 4735 / LMG 14903 / NBRC 16000 / CB 81)</name>
    <name type="common">Caulobacter subvibrioides</name>
    <dbReference type="NCBI Taxonomy" id="633149"/>
    <lineage>
        <taxon>Bacteria</taxon>
        <taxon>Pseudomonadati</taxon>
        <taxon>Pseudomonadota</taxon>
        <taxon>Alphaproteobacteria</taxon>
        <taxon>Caulobacterales</taxon>
        <taxon>Caulobacteraceae</taxon>
        <taxon>Brevundimonas</taxon>
    </lineage>
</organism>
<reference evidence="8" key="1">
    <citation type="journal article" date="2011" name="J. Bacteriol.">
        <title>Genome sequences of eight morphologically diverse alphaproteobacteria.</title>
        <authorList>
            <consortium name="US DOE Joint Genome Institute"/>
            <person name="Brown P.J."/>
            <person name="Kysela D.T."/>
            <person name="Buechlein A."/>
            <person name="Hemmerich C."/>
            <person name="Brun Y.V."/>
        </authorList>
    </citation>
    <scope>NUCLEOTIDE SEQUENCE [LARGE SCALE GENOMIC DNA]</scope>
    <source>
        <strain evidence="8">ATCC 15264 / DSM 4735 / LMG 14903 / NBRC 16000 / CB 81</strain>
    </source>
</reference>
<dbReference type="OrthoDB" id="5906224at2"/>
<evidence type="ECO:0000256" key="6">
    <source>
        <dbReference type="SAM" id="Phobius"/>
    </source>
</evidence>
<dbReference type="RefSeq" id="WP_013269874.1">
    <property type="nucleotide sequence ID" value="NC_014375.1"/>
</dbReference>
<feature type="transmembrane region" description="Helical" evidence="6">
    <location>
        <begin position="292"/>
        <end position="310"/>
    </location>
</feature>
<keyword evidence="5 6" id="KW-0472">Membrane</keyword>
<keyword evidence="8" id="KW-1185">Reference proteome</keyword>
<feature type="transmembrane region" description="Helical" evidence="6">
    <location>
        <begin position="146"/>
        <end position="164"/>
    </location>
</feature>
<dbReference type="Pfam" id="PF13440">
    <property type="entry name" value="Polysacc_synt_3"/>
    <property type="match status" value="1"/>
</dbReference>
<evidence type="ECO:0000256" key="2">
    <source>
        <dbReference type="ARBA" id="ARBA00022475"/>
    </source>
</evidence>
<dbReference type="AlphaFoldDB" id="D9QKV9"/>
<proteinExistence type="predicted"/>